<comment type="catalytic activity">
    <reaction evidence="11">
        <text>(sulfur carrier)-H + L-cysteine = (sulfur carrier)-SH + L-alanine</text>
        <dbReference type="Rhea" id="RHEA:43892"/>
        <dbReference type="Rhea" id="RHEA-COMP:14737"/>
        <dbReference type="Rhea" id="RHEA-COMP:14739"/>
        <dbReference type="ChEBI" id="CHEBI:29917"/>
        <dbReference type="ChEBI" id="CHEBI:35235"/>
        <dbReference type="ChEBI" id="CHEBI:57972"/>
        <dbReference type="ChEBI" id="CHEBI:64428"/>
        <dbReference type="EC" id="2.8.1.7"/>
    </reaction>
</comment>
<evidence type="ECO:0000256" key="11">
    <source>
        <dbReference type="ARBA" id="ARBA00050776"/>
    </source>
</evidence>
<dbReference type="GO" id="GO:0051536">
    <property type="term" value="F:iron-sulfur cluster binding"/>
    <property type="evidence" value="ECO:0007669"/>
    <property type="project" value="UniProtKB-KW"/>
</dbReference>
<evidence type="ECO:0000259" key="13">
    <source>
        <dbReference type="Pfam" id="PF00266"/>
    </source>
</evidence>
<proteinExistence type="inferred from homology"/>
<evidence type="ECO:0000256" key="4">
    <source>
        <dbReference type="ARBA" id="ARBA00012239"/>
    </source>
</evidence>
<dbReference type="EMBL" id="FNHS01000003">
    <property type="protein sequence ID" value="SDM66521.1"/>
    <property type="molecule type" value="Genomic_DNA"/>
</dbReference>
<comment type="function">
    <text evidence="2">Catalyzes the removal of elemental sulfur atoms from cysteine to produce alanine. Seems to participate in the biosynthesis of the nitrogenase metalloclusters by providing the inorganic sulfur required for the Fe-S core formation.</text>
</comment>
<dbReference type="Proteomes" id="UP000198704">
    <property type="component" value="Unassembled WGS sequence"/>
</dbReference>
<evidence type="ECO:0000256" key="8">
    <source>
        <dbReference type="ARBA" id="ARBA00022898"/>
    </source>
</evidence>
<comment type="similarity">
    <text evidence="3">Belongs to the class-V pyridoxal-phosphate-dependent aminotransferase family. NifS/IscS subfamily.</text>
</comment>
<dbReference type="InterPro" id="IPR015421">
    <property type="entry name" value="PyrdxlP-dep_Trfase_major"/>
</dbReference>
<dbReference type="Pfam" id="PF00266">
    <property type="entry name" value="Aminotran_5"/>
    <property type="match status" value="1"/>
</dbReference>
<dbReference type="InterPro" id="IPR020578">
    <property type="entry name" value="Aminotrans_V_PyrdxlP_BS"/>
</dbReference>
<dbReference type="SUPFAM" id="SSF53383">
    <property type="entry name" value="PLP-dependent transferases"/>
    <property type="match status" value="1"/>
</dbReference>
<dbReference type="GO" id="GO:0031071">
    <property type="term" value="F:cysteine desulfurase activity"/>
    <property type="evidence" value="ECO:0007669"/>
    <property type="project" value="UniProtKB-EC"/>
</dbReference>
<dbReference type="STRING" id="582672.SAMN05216360_10351"/>
<sequence>MAAGPLNSASVHGRGVQARDLGIAARDAITLLVGGCYPEGVCFTSGATEANNIVLGPIHCDEETTLLVSSVEHASVLRPAEQARRRGCDVRILPVDGNGLVDPDAVRVEAGTARERLVVSIQWANSETGIVQALAEIAREVRLARETFFHSDAVQALGRVPVNLTAVDVDAISVTAHKMHGPQGIGALIMRDRDEKVPPPLMFGGDHQAGLRPGTEPVQLAAGFGSAASERAGRLDIHASRLLFLRNLFESAVKEMMPDTEINGSGVARVPNTSNIRFRGVDGGALVAQLDDAGIRCSQGSACSSGRPQPSHVLLAMGLPDRHANESVRFSFSIMNTEEEALRAAEVVATTAKSMQGRMSW</sequence>
<dbReference type="InterPro" id="IPR000192">
    <property type="entry name" value="Aminotrans_V_dom"/>
</dbReference>
<evidence type="ECO:0000256" key="7">
    <source>
        <dbReference type="ARBA" id="ARBA00022723"/>
    </source>
</evidence>
<dbReference type="PANTHER" id="PTHR11601">
    <property type="entry name" value="CYSTEINE DESULFURYLASE FAMILY MEMBER"/>
    <property type="match status" value="1"/>
</dbReference>
<dbReference type="InterPro" id="IPR015422">
    <property type="entry name" value="PyrdxlP-dep_Trfase_small"/>
</dbReference>
<evidence type="ECO:0000313" key="14">
    <source>
        <dbReference type="EMBL" id="SDM66521.1"/>
    </source>
</evidence>
<evidence type="ECO:0000256" key="9">
    <source>
        <dbReference type="ARBA" id="ARBA00023004"/>
    </source>
</evidence>
<gene>
    <name evidence="14" type="ORF">SAMN05216360_10351</name>
</gene>
<name>A0A1G9V2L6_9HYPH</name>
<evidence type="ECO:0000256" key="10">
    <source>
        <dbReference type="ARBA" id="ARBA00023014"/>
    </source>
</evidence>
<keyword evidence="8" id="KW-0663">Pyridoxal phosphate</keyword>
<accession>A0A1G9V2L6</accession>
<dbReference type="Gene3D" id="3.90.1150.10">
    <property type="entry name" value="Aspartate Aminotransferase, domain 1"/>
    <property type="match status" value="1"/>
</dbReference>
<keyword evidence="6" id="KW-0808">Transferase</keyword>
<dbReference type="EC" id="2.8.1.7" evidence="4"/>
<dbReference type="InterPro" id="IPR016454">
    <property type="entry name" value="Cysteine_dSase"/>
</dbReference>
<evidence type="ECO:0000256" key="2">
    <source>
        <dbReference type="ARBA" id="ARBA00003120"/>
    </source>
</evidence>
<dbReference type="GO" id="GO:0046872">
    <property type="term" value="F:metal ion binding"/>
    <property type="evidence" value="ECO:0007669"/>
    <property type="project" value="UniProtKB-KW"/>
</dbReference>
<dbReference type="PROSITE" id="PS00595">
    <property type="entry name" value="AA_TRANSFER_CLASS_5"/>
    <property type="match status" value="1"/>
</dbReference>
<organism evidence="14 15">
    <name type="scientific">Methylobacterium phyllostachyos</name>
    <dbReference type="NCBI Taxonomy" id="582672"/>
    <lineage>
        <taxon>Bacteria</taxon>
        <taxon>Pseudomonadati</taxon>
        <taxon>Pseudomonadota</taxon>
        <taxon>Alphaproteobacteria</taxon>
        <taxon>Hyphomicrobiales</taxon>
        <taxon>Methylobacteriaceae</taxon>
        <taxon>Methylobacterium</taxon>
    </lineage>
</organism>
<evidence type="ECO:0000256" key="12">
    <source>
        <dbReference type="RuleBase" id="RU004504"/>
    </source>
</evidence>
<keyword evidence="15" id="KW-1185">Reference proteome</keyword>
<keyword evidence="10" id="KW-0411">Iron-sulfur</keyword>
<reference evidence="15" key="1">
    <citation type="submission" date="2016-10" db="EMBL/GenBank/DDBJ databases">
        <authorList>
            <person name="Varghese N."/>
            <person name="Submissions S."/>
        </authorList>
    </citation>
    <scope>NUCLEOTIDE SEQUENCE [LARGE SCALE GENOMIC DNA]</scope>
    <source>
        <strain evidence="15">BL47</strain>
    </source>
</reference>
<dbReference type="PIRSF" id="PIRSF005572">
    <property type="entry name" value="NifS"/>
    <property type="match status" value="1"/>
</dbReference>
<keyword evidence="7" id="KW-0479">Metal-binding</keyword>
<evidence type="ECO:0000256" key="6">
    <source>
        <dbReference type="ARBA" id="ARBA00022679"/>
    </source>
</evidence>
<keyword evidence="9" id="KW-0408">Iron</keyword>
<dbReference type="AlphaFoldDB" id="A0A1G9V2L6"/>
<dbReference type="PANTHER" id="PTHR11601:SF34">
    <property type="entry name" value="CYSTEINE DESULFURASE"/>
    <property type="match status" value="1"/>
</dbReference>
<protein>
    <recommendedName>
        <fullName evidence="5">Cysteine desulfurase</fullName>
        <ecNumber evidence="4">2.8.1.7</ecNumber>
    </recommendedName>
</protein>
<comment type="cofactor">
    <cofactor evidence="1 12">
        <name>pyridoxal 5'-phosphate</name>
        <dbReference type="ChEBI" id="CHEBI:597326"/>
    </cofactor>
</comment>
<evidence type="ECO:0000256" key="3">
    <source>
        <dbReference type="ARBA" id="ARBA00006490"/>
    </source>
</evidence>
<feature type="domain" description="Aminotransferase class V" evidence="13">
    <location>
        <begin position="10"/>
        <end position="340"/>
    </location>
</feature>
<evidence type="ECO:0000256" key="5">
    <source>
        <dbReference type="ARBA" id="ARBA00013558"/>
    </source>
</evidence>
<evidence type="ECO:0000256" key="1">
    <source>
        <dbReference type="ARBA" id="ARBA00001933"/>
    </source>
</evidence>
<evidence type="ECO:0000313" key="15">
    <source>
        <dbReference type="Proteomes" id="UP000198704"/>
    </source>
</evidence>
<dbReference type="InterPro" id="IPR015424">
    <property type="entry name" value="PyrdxlP-dep_Trfase"/>
</dbReference>
<dbReference type="Gene3D" id="1.10.260.50">
    <property type="match status" value="1"/>
</dbReference>
<dbReference type="Gene3D" id="3.40.640.10">
    <property type="entry name" value="Type I PLP-dependent aspartate aminotransferase-like (Major domain)"/>
    <property type="match status" value="1"/>
</dbReference>